<feature type="compositionally biased region" description="Acidic residues" evidence="4">
    <location>
        <begin position="110"/>
        <end position="129"/>
    </location>
</feature>
<feature type="domain" description="MULE transposase" evidence="5">
    <location>
        <begin position="397"/>
        <end position="492"/>
    </location>
</feature>
<keyword evidence="2" id="KW-0238">DNA-binding</keyword>
<gene>
    <name evidence="6" type="ORF">SSX86_006613</name>
</gene>
<sequence length="536" mass="61328">MNNENDDRLLLRQALSQKYVDDIYGIDEQFEGGCSVIGGQQIDDVLNHRSSSGCKLIEYQPNVVEANFVHLEDGNEVDGEGVNADYDDDGNEVDGNEVDGNEVVNHDDVDGNEDEDEQGYNEDDDGDYIVEEDNGMDDYDVDMRDYKIYVDSDVDELLDDDEDIEDEVVDSESFLQPRRGLEEGNNLFYRGQLFGTKEECKELIRAHAVETRRDIRIIKDEDERVRAVCKGGRGKKTNPHQFQCPWVLLLSKVGEKDSWCIRTLLLQHKCQPVRKSYACTSTYLFTKLVHQVAKNPEIPVKAIQDQFQRELQLRISKMQAFRAKVKAKKEVHGDYISQFAYLRDYVNELRSKNPGTTVKIEVEGVDNPDLTTRKFKRIYICLGALKNGFKAIGRDLLGLDGAFMKGPFPGQILSAVGIDPNNNIYPVCYAIVEAENLSSWTWFLECLGEDLDLDVRSNFTFVSDRQKGLLPAMANVFPSAEHRYCLRHIHENFKGTFKGKEYKDMLWKAATSTTVVHFKREMDVLKEFNTDAHEWL</sequence>
<comment type="caution">
    <text evidence="6">The sequence shown here is derived from an EMBL/GenBank/DDBJ whole genome shotgun (WGS) entry which is preliminary data.</text>
</comment>
<dbReference type="GO" id="GO:0006313">
    <property type="term" value="P:DNA transposition"/>
    <property type="evidence" value="ECO:0007669"/>
    <property type="project" value="InterPro"/>
</dbReference>
<evidence type="ECO:0000259" key="5">
    <source>
        <dbReference type="Pfam" id="PF10551"/>
    </source>
</evidence>
<organism evidence="6 7">
    <name type="scientific">Deinandra increscens subsp. villosa</name>
    <dbReference type="NCBI Taxonomy" id="3103831"/>
    <lineage>
        <taxon>Eukaryota</taxon>
        <taxon>Viridiplantae</taxon>
        <taxon>Streptophyta</taxon>
        <taxon>Embryophyta</taxon>
        <taxon>Tracheophyta</taxon>
        <taxon>Spermatophyta</taxon>
        <taxon>Magnoliopsida</taxon>
        <taxon>eudicotyledons</taxon>
        <taxon>Gunneridae</taxon>
        <taxon>Pentapetalae</taxon>
        <taxon>asterids</taxon>
        <taxon>campanulids</taxon>
        <taxon>Asterales</taxon>
        <taxon>Asteraceae</taxon>
        <taxon>Asteroideae</taxon>
        <taxon>Heliantheae alliance</taxon>
        <taxon>Madieae</taxon>
        <taxon>Madiinae</taxon>
        <taxon>Deinandra</taxon>
    </lineage>
</organism>
<dbReference type="PANTHER" id="PTHR31973">
    <property type="entry name" value="POLYPROTEIN, PUTATIVE-RELATED"/>
    <property type="match status" value="1"/>
</dbReference>
<dbReference type="GO" id="GO:0004803">
    <property type="term" value="F:transposase activity"/>
    <property type="evidence" value="ECO:0007669"/>
    <property type="project" value="InterPro"/>
</dbReference>
<proteinExistence type="predicted"/>
<evidence type="ECO:0000313" key="7">
    <source>
        <dbReference type="Proteomes" id="UP001408789"/>
    </source>
</evidence>
<dbReference type="AlphaFoldDB" id="A0AAP0DN25"/>
<keyword evidence="7" id="KW-1185">Reference proteome</keyword>
<dbReference type="Proteomes" id="UP001408789">
    <property type="component" value="Unassembled WGS sequence"/>
</dbReference>
<feature type="compositionally biased region" description="Acidic residues" evidence="4">
    <location>
        <begin position="74"/>
        <end position="100"/>
    </location>
</feature>
<accession>A0AAP0DN25</accession>
<dbReference type="PROSITE" id="PS01007">
    <property type="entry name" value="TRANSPOSASE_MUTATOR"/>
    <property type="match status" value="1"/>
</dbReference>
<evidence type="ECO:0000256" key="2">
    <source>
        <dbReference type="ARBA" id="ARBA00023125"/>
    </source>
</evidence>
<dbReference type="GO" id="GO:0003677">
    <property type="term" value="F:DNA binding"/>
    <property type="evidence" value="ECO:0007669"/>
    <property type="project" value="UniProtKB-KW"/>
</dbReference>
<keyword evidence="3" id="KW-0233">DNA recombination</keyword>
<feature type="region of interest" description="Disordered" evidence="4">
    <location>
        <begin position="74"/>
        <end position="129"/>
    </location>
</feature>
<evidence type="ECO:0000256" key="4">
    <source>
        <dbReference type="SAM" id="MobiDB-lite"/>
    </source>
</evidence>
<dbReference type="InterPro" id="IPR001207">
    <property type="entry name" value="Transposase_mutator"/>
</dbReference>
<protein>
    <recommendedName>
        <fullName evidence="5">MULE transposase domain-containing protein</fullName>
    </recommendedName>
</protein>
<evidence type="ECO:0000313" key="6">
    <source>
        <dbReference type="EMBL" id="KAK9074018.1"/>
    </source>
</evidence>
<evidence type="ECO:0000256" key="1">
    <source>
        <dbReference type="ARBA" id="ARBA00022578"/>
    </source>
</evidence>
<reference evidence="6 7" key="1">
    <citation type="submission" date="2024-04" db="EMBL/GenBank/DDBJ databases">
        <title>The reference genome of an endangered Asteraceae, Deinandra increscens subsp. villosa, native to the Central Coast of California.</title>
        <authorList>
            <person name="Guilliams M."/>
            <person name="Hasenstab-Lehman K."/>
            <person name="Meyer R."/>
            <person name="Mcevoy S."/>
        </authorList>
    </citation>
    <scope>NUCLEOTIDE SEQUENCE [LARGE SCALE GENOMIC DNA]</scope>
    <source>
        <tissue evidence="6">Leaf</tissue>
    </source>
</reference>
<evidence type="ECO:0000256" key="3">
    <source>
        <dbReference type="ARBA" id="ARBA00023172"/>
    </source>
</evidence>
<dbReference type="PANTHER" id="PTHR31973:SF190">
    <property type="entry name" value="MULE TRANSPOSASE DOMAIN-CONTAINING PROTEIN"/>
    <property type="match status" value="1"/>
</dbReference>
<dbReference type="EMBL" id="JBCNJP010000008">
    <property type="protein sequence ID" value="KAK9074018.1"/>
    <property type="molecule type" value="Genomic_DNA"/>
</dbReference>
<dbReference type="InterPro" id="IPR018289">
    <property type="entry name" value="MULE_transposase_dom"/>
</dbReference>
<dbReference type="Pfam" id="PF10551">
    <property type="entry name" value="MULE"/>
    <property type="match status" value="1"/>
</dbReference>
<name>A0AAP0DN25_9ASTR</name>
<keyword evidence="1" id="KW-0815">Transposition</keyword>